<sequence length="42" mass="5040">MPISFQCNQSRQREKMFQGRNNLLNRDGDIEENCKKIKKGRK</sequence>
<evidence type="ECO:0000313" key="1">
    <source>
        <dbReference type="EMBL" id="CAD8106451.1"/>
    </source>
</evidence>
<dbReference type="EMBL" id="CAJJDN010000086">
    <property type="protein sequence ID" value="CAD8106451.1"/>
    <property type="molecule type" value="Genomic_DNA"/>
</dbReference>
<organism evidence="1 2">
    <name type="scientific">Paramecium sonneborni</name>
    <dbReference type="NCBI Taxonomy" id="65129"/>
    <lineage>
        <taxon>Eukaryota</taxon>
        <taxon>Sar</taxon>
        <taxon>Alveolata</taxon>
        <taxon>Ciliophora</taxon>
        <taxon>Intramacronucleata</taxon>
        <taxon>Oligohymenophorea</taxon>
        <taxon>Peniculida</taxon>
        <taxon>Parameciidae</taxon>
        <taxon>Paramecium</taxon>
    </lineage>
</organism>
<proteinExistence type="predicted"/>
<comment type="caution">
    <text evidence="1">The sequence shown here is derived from an EMBL/GenBank/DDBJ whole genome shotgun (WGS) entry which is preliminary data.</text>
</comment>
<keyword evidence="2" id="KW-1185">Reference proteome</keyword>
<evidence type="ECO:0000313" key="2">
    <source>
        <dbReference type="Proteomes" id="UP000692954"/>
    </source>
</evidence>
<protein>
    <submittedName>
        <fullName evidence="1">Uncharacterized protein</fullName>
    </submittedName>
</protein>
<dbReference type="AlphaFoldDB" id="A0A8S1PTW7"/>
<name>A0A8S1PTW7_9CILI</name>
<dbReference type="Proteomes" id="UP000692954">
    <property type="component" value="Unassembled WGS sequence"/>
</dbReference>
<reference evidence="1" key="1">
    <citation type="submission" date="2021-01" db="EMBL/GenBank/DDBJ databases">
        <authorList>
            <consortium name="Genoscope - CEA"/>
            <person name="William W."/>
        </authorList>
    </citation>
    <scope>NUCLEOTIDE SEQUENCE</scope>
</reference>
<accession>A0A8S1PTW7</accession>
<gene>
    <name evidence="1" type="ORF">PSON_ATCC_30995.1.T0860216</name>
</gene>